<dbReference type="OrthoDB" id="9801972at2"/>
<evidence type="ECO:0000313" key="3">
    <source>
        <dbReference type="EMBL" id="GAO38167.1"/>
    </source>
</evidence>
<comment type="similarity">
    <text evidence="1 2">Belongs to the UPF0235 family.</text>
</comment>
<gene>
    <name evidence="3" type="ORF">SCH01S_09_00140</name>
</gene>
<evidence type="ECO:0000313" key="4">
    <source>
        <dbReference type="Proteomes" id="UP000033202"/>
    </source>
</evidence>
<organism evidence="3 4">
    <name type="scientific">Sphingomonas changbaiensis NBRC 104936</name>
    <dbReference type="NCBI Taxonomy" id="1219043"/>
    <lineage>
        <taxon>Bacteria</taxon>
        <taxon>Pseudomonadati</taxon>
        <taxon>Pseudomonadota</taxon>
        <taxon>Alphaproteobacteria</taxon>
        <taxon>Sphingomonadales</taxon>
        <taxon>Sphingomonadaceae</taxon>
        <taxon>Sphingomonas</taxon>
    </lineage>
</organism>
<sequence>MTTLWSHTPDGLLLTVCVTPKASRTAITGTTPLPDGRTALTVRLAAPPVDGAPNTELTTFLAKALGVPKSAITLASGQTARVKTLRIEGPAEAVAGRLCGALER</sequence>
<proteinExistence type="inferred from homology"/>
<keyword evidence="4" id="KW-1185">Reference proteome</keyword>
<dbReference type="HAMAP" id="MF_00634">
    <property type="entry name" value="UPF0235"/>
    <property type="match status" value="1"/>
</dbReference>
<dbReference type="InterPro" id="IPR003746">
    <property type="entry name" value="DUF167"/>
</dbReference>
<evidence type="ECO:0000256" key="2">
    <source>
        <dbReference type="HAMAP-Rule" id="MF_00634"/>
    </source>
</evidence>
<dbReference type="Pfam" id="PF02594">
    <property type="entry name" value="DUF167"/>
    <property type="match status" value="1"/>
</dbReference>
<dbReference type="STRING" id="1219043.SCH01S_09_00140"/>
<evidence type="ECO:0000256" key="1">
    <source>
        <dbReference type="ARBA" id="ARBA00010364"/>
    </source>
</evidence>
<accession>A0A0E9MK32</accession>
<dbReference type="Gene3D" id="3.30.1200.10">
    <property type="entry name" value="YggU-like"/>
    <property type="match status" value="1"/>
</dbReference>
<dbReference type="NCBIfam" id="TIGR00251">
    <property type="entry name" value="DUF167 family protein"/>
    <property type="match status" value="1"/>
</dbReference>
<reference evidence="3 4" key="1">
    <citation type="submission" date="2015-04" db="EMBL/GenBank/DDBJ databases">
        <title>Whole genome shotgun sequence of Sphingomonas changbaiensis NBRC 104936.</title>
        <authorList>
            <person name="Katano-Makiyama Y."/>
            <person name="Hosoyama A."/>
            <person name="Hashimoto M."/>
            <person name="Noguchi M."/>
            <person name="Tsuchikane K."/>
            <person name="Ohji S."/>
            <person name="Yamazoe A."/>
            <person name="Ichikawa N."/>
            <person name="Kimura A."/>
            <person name="Fujita N."/>
        </authorList>
    </citation>
    <scope>NUCLEOTIDE SEQUENCE [LARGE SCALE GENOMIC DNA]</scope>
    <source>
        <strain evidence="3 4">NBRC 104936</strain>
    </source>
</reference>
<dbReference type="AlphaFoldDB" id="A0A0E9MK32"/>
<name>A0A0E9MK32_9SPHN</name>
<dbReference type="SMART" id="SM01152">
    <property type="entry name" value="DUF167"/>
    <property type="match status" value="1"/>
</dbReference>
<dbReference type="SUPFAM" id="SSF69786">
    <property type="entry name" value="YggU-like"/>
    <property type="match status" value="1"/>
</dbReference>
<comment type="caution">
    <text evidence="3">The sequence shown here is derived from an EMBL/GenBank/DDBJ whole genome shotgun (WGS) entry which is preliminary data.</text>
</comment>
<dbReference type="PANTHER" id="PTHR13420">
    <property type="entry name" value="UPF0235 PROTEIN C15ORF40"/>
    <property type="match status" value="1"/>
</dbReference>
<dbReference type="EMBL" id="BBWU01000009">
    <property type="protein sequence ID" value="GAO38167.1"/>
    <property type="molecule type" value="Genomic_DNA"/>
</dbReference>
<dbReference type="PANTHER" id="PTHR13420:SF7">
    <property type="entry name" value="UPF0235 PROTEIN C15ORF40"/>
    <property type="match status" value="1"/>
</dbReference>
<dbReference type="RefSeq" id="WP_046347031.1">
    <property type="nucleotide sequence ID" value="NZ_BBWU01000009.1"/>
</dbReference>
<dbReference type="InterPro" id="IPR036591">
    <property type="entry name" value="YggU-like_sf"/>
</dbReference>
<dbReference type="Proteomes" id="UP000033202">
    <property type="component" value="Unassembled WGS sequence"/>
</dbReference>
<protein>
    <recommendedName>
        <fullName evidence="2">UPF0235 protein SCH01S_09_00140</fullName>
    </recommendedName>
</protein>
<dbReference type="GO" id="GO:0005737">
    <property type="term" value="C:cytoplasm"/>
    <property type="evidence" value="ECO:0007669"/>
    <property type="project" value="TreeGrafter"/>
</dbReference>